<gene>
    <name evidence="3" type="ORF">CASFOL_006477</name>
</gene>
<proteinExistence type="inferred from homology"/>
<evidence type="ECO:0000313" key="3">
    <source>
        <dbReference type="EMBL" id="KAL3650074.1"/>
    </source>
</evidence>
<dbReference type="Proteomes" id="UP001632038">
    <property type="component" value="Unassembled WGS sequence"/>
</dbReference>
<reference evidence="4" key="1">
    <citation type="journal article" date="2024" name="IScience">
        <title>Strigolactones Initiate the Formation of Haustorium-like Structures in Castilleja.</title>
        <authorList>
            <person name="Buerger M."/>
            <person name="Peterson D."/>
            <person name="Chory J."/>
        </authorList>
    </citation>
    <scope>NUCLEOTIDE SEQUENCE [LARGE SCALE GENOMIC DNA]</scope>
</reference>
<dbReference type="EMBL" id="JAVIJP010000007">
    <property type="protein sequence ID" value="KAL3650074.1"/>
    <property type="molecule type" value="Genomic_DNA"/>
</dbReference>
<protein>
    <submittedName>
        <fullName evidence="3">Uncharacterized protein</fullName>
    </submittedName>
</protein>
<keyword evidence="4" id="KW-1185">Reference proteome</keyword>
<dbReference type="Gene3D" id="1.10.560.10">
    <property type="entry name" value="GroEL-like equatorial domain"/>
    <property type="match status" value="1"/>
</dbReference>
<name>A0ABD3EAJ0_9LAMI</name>
<dbReference type="SUPFAM" id="SSF48592">
    <property type="entry name" value="GroEL equatorial domain-like"/>
    <property type="match status" value="1"/>
</dbReference>
<comment type="caution">
    <text evidence="3">The sequence shown here is derived from an EMBL/GenBank/DDBJ whole genome shotgun (WGS) entry which is preliminary data.</text>
</comment>
<dbReference type="AlphaFoldDB" id="A0ABD3EAJ0"/>
<evidence type="ECO:0000256" key="1">
    <source>
        <dbReference type="ARBA" id="ARBA00006607"/>
    </source>
</evidence>
<keyword evidence="2" id="KW-0143">Chaperone</keyword>
<dbReference type="PANTHER" id="PTHR45633">
    <property type="entry name" value="60 KDA HEAT SHOCK PROTEIN, MITOCHONDRIAL"/>
    <property type="match status" value="1"/>
</dbReference>
<evidence type="ECO:0000313" key="4">
    <source>
        <dbReference type="Proteomes" id="UP001632038"/>
    </source>
</evidence>
<dbReference type="InterPro" id="IPR027413">
    <property type="entry name" value="GROEL-like_equatorial_sf"/>
</dbReference>
<organism evidence="3 4">
    <name type="scientific">Castilleja foliolosa</name>
    <dbReference type="NCBI Taxonomy" id="1961234"/>
    <lineage>
        <taxon>Eukaryota</taxon>
        <taxon>Viridiplantae</taxon>
        <taxon>Streptophyta</taxon>
        <taxon>Embryophyta</taxon>
        <taxon>Tracheophyta</taxon>
        <taxon>Spermatophyta</taxon>
        <taxon>Magnoliopsida</taxon>
        <taxon>eudicotyledons</taxon>
        <taxon>Gunneridae</taxon>
        <taxon>Pentapetalae</taxon>
        <taxon>asterids</taxon>
        <taxon>lamiids</taxon>
        <taxon>Lamiales</taxon>
        <taxon>Orobanchaceae</taxon>
        <taxon>Pedicularideae</taxon>
        <taxon>Castillejinae</taxon>
        <taxon>Castilleja</taxon>
    </lineage>
</organism>
<evidence type="ECO:0000256" key="2">
    <source>
        <dbReference type="ARBA" id="ARBA00023186"/>
    </source>
</evidence>
<accession>A0ABD3EAJ0</accession>
<dbReference type="InterPro" id="IPR001844">
    <property type="entry name" value="Cpn60/GroEL"/>
</dbReference>
<sequence>MNGVNKFADLVGATLGPQGRNVVPGSKYSCAPKIREAELEDELKNIGANLVRQAAVKANDLIGDGARWSSRGEGALPRGAVNRRRGAVNSSVESAGLTYGYY</sequence>
<comment type="similarity">
    <text evidence="1">Belongs to the chaperonin (HSP60) family.</text>
</comment>